<dbReference type="PANTHER" id="PTHR34216">
    <property type="match status" value="1"/>
</dbReference>
<dbReference type="Gene3D" id="3.20.20.370">
    <property type="entry name" value="Glycoside hydrolase/deacetylase"/>
    <property type="match status" value="1"/>
</dbReference>
<dbReference type="Proteomes" id="UP001589748">
    <property type="component" value="Unassembled WGS sequence"/>
</dbReference>
<comment type="caution">
    <text evidence="2">The sequence shown here is derived from an EMBL/GenBank/DDBJ whole genome shotgun (WGS) entry which is preliminary data.</text>
</comment>
<reference evidence="2 3" key="1">
    <citation type="submission" date="2024-09" db="EMBL/GenBank/DDBJ databases">
        <authorList>
            <person name="Sun Q."/>
            <person name="Mori K."/>
        </authorList>
    </citation>
    <scope>NUCLEOTIDE SEQUENCE [LARGE SCALE GENOMIC DNA]</scope>
    <source>
        <strain evidence="2 3">TISTR 1856</strain>
    </source>
</reference>
<name>A0ABV5LTL1_9ACTN</name>
<evidence type="ECO:0000256" key="1">
    <source>
        <dbReference type="SAM" id="MobiDB-lite"/>
    </source>
</evidence>
<dbReference type="InterPro" id="IPR011330">
    <property type="entry name" value="Glyco_hydro/deAcase_b/a-brl"/>
</dbReference>
<evidence type="ECO:0000313" key="2">
    <source>
        <dbReference type="EMBL" id="MFB9377422.1"/>
    </source>
</evidence>
<dbReference type="SUPFAM" id="SSF88713">
    <property type="entry name" value="Glycoside hydrolase/deacetylase"/>
    <property type="match status" value="1"/>
</dbReference>
<keyword evidence="3" id="KW-1185">Reference proteome</keyword>
<evidence type="ECO:0000313" key="3">
    <source>
        <dbReference type="Proteomes" id="UP001589748"/>
    </source>
</evidence>
<sequence>MSPGLDRARILAAAAAVAAEDEDRAGVAMFLALDPGPGDTPPDGRRPATGLARELGEIWRVLAAHDESVTIQDALAVLADQRLRPTPAATPIVPPDQLAAWRPPGTPQPTDRHGEAREVVEAVVANRVLRVVNYHDTPLGRRQEIEAELRWYADRFDPVSAEEVHRFRREGSWSSTRPGIVCAFYDGFASAVSVARPVLDDTGLIGWFYPPTAFLDVPPAEQPAFARQHQYGVLENPAGRLAMTWDDLADLAERHEICGHTATHAAAAAVIEPERVEAEVVEPLARLTEAIGRVPAAWAWLGGSPRAVGTPGDEAVLAAGVRLHVSNAAIEYVDLPS</sequence>
<proteinExistence type="predicted"/>
<evidence type="ECO:0008006" key="4">
    <source>
        <dbReference type="Google" id="ProtNLM"/>
    </source>
</evidence>
<feature type="region of interest" description="Disordered" evidence="1">
    <location>
        <begin position="90"/>
        <end position="114"/>
    </location>
</feature>
<organism evidence="2 3">
    <name type="scientific">Kineococcus gynurae</name>
    <dbReference type="NCBI Taxonomy" id="452979"/>
    <lineage>
        <taxon>Bacteria</taxon>
        <taxon>Bacillati</taxon>
        <taxon>Actinomycetota</taxon>
        <taxon>Actinomycetes</taxon>
        <taxon>Kineosporiales</taxon>
        <taxon>Kineosporiaceae</taxon>
        <taxon>Kineococcus</taxon>
    </lineage>
</organism>
<protein>
    <recommendedName>
        <fullName evidence="4">Polysaccharide deacetylase</fullName>
    </recommendedName>
</protein>
<accession>A0ABV5LTL1</accession>
<gene>
    <name evidence="2" type="ORF">ACFFVI_10615</name>
</gene>
<dbReference type="RefSeq" id="WP_380139106.1">
    <property type="nucleotide sequence ID" value="NZ_JBHLUI010000010.1"/>
</dbReference>
<dbReference type="EMBL" id="JBHMDM010000005">
    <property type="protein sequence ID" value="MFB9377422.1"/>
    <property type="molecule type" value="Genomic_DNA"/>
</dbReference>
<dbReference type="InterPro" id="IPR051398">
    <property type="entry name" value="Polysacch_Deacetylase"/>
</dbReference>
<dbReference type="PANTHER" id="PTHR34216:SF3">
    <property type="entry name" value="POLY-BETA-1,6-N-ACETYL-D-GLUCOSAMINE N-DEACETYLASE"/>
    <property type="match status" value="1"/>
</dbReference>